<name>S2JP76_MUCC1</name>
<sequence>MRNIDHTLSTTSSSHQWNLSKLEDPSCSYATLFADCIAPFHDHLASLLPSTACPDFDSLGDALTDRRVPKPPRNTWFWTSDLQTAFDLRERSHTRWRRSSPDPFKQYKRLADEYLAAGDALPQTGIKLGSIL</sequence>
<evidence type="ECO:0000313" key="1">
    <source>
        <dbReference type="EMBL" id="EPB90332.1"/>
    </source>
</evidence>
<evidence type="ECO:0000313" key="2">
    <source>
        <dbReference type="Proteomes" id="UP000014254"/>
    </source>
</evidence>
<dbReference type="OrthoDB" id="2293436at2759"/>
<organism evidence="1 2">
    <name type="scientific">Mucor circinelloides f. circinelloides (strain 1006PhL)</name>
    <name type="common">Mucormycosis agent</name>
    <name type="synonym">Calyptromyces circinelloides</name>
    <dbReference type="NCBI Taxonomy" id="1220926"/>
    <lineage>
        <taxon>Eukaryota</taxon>
        <taxon>Fungi</taxon>
        <taxon>Fungi incertae sedis</taxon>
        <taxon>Mucoromycota</taxon>
        <taxon>Mucoromycotina</taxon>
        <taxon>Mucoromycetes</taxon>
        <taxon>Mucorales</taxon>
        <taxon>Mucorineae</taxon>
        <taxon>Mucoraceae</taxon>
        <taxon>Mucor</taxon>
    </lineage>
</organism>
<proteinExistence type="predicted"/>
<dbReference type="EMBL" id="KE123922">
    <property type="protein sequence ID" value="EPB90332.1"/>
    <property type="molecule type" value="Genomic_DNA"/>
</dbReference>
<gene>
    <name evidence="1" type="ORF">HMPREF1544_02858</name>
</gene>
<dbReference type="AlphaFoldDB" id="S2JP76"/>
<dbReference type="InParanoid" id="S2JP76"/>
<dbReference type="VEuPathDB" id="FungiDB:HMPREF1544_02858"/>
<keyword evidence="2" id="KW-1185">Reference proteome</keyword>
<accession>S2JP76</accession>
<reference evidence="2" key="1">
    <citation type="submission" date="2013-05" db="EMBL/GenBank/DDBJ databases">
        <title>The Genome sequence of Mucor circinelloides f. circinelloides 1006PhL.</title>
        <authorList>
            <consortium name="The Broad Institute Genomics Platform"/>
            <person name="Cuomo C."/>
            <person name="Earl A."/>
            <person name="Findley K."/>
            <person name="Lee S.C."/>
            <person name="Walker B."/>
            <person name="Young S."/>
            <person name="Zeng Q."/>
            <person name="Gargeya S."/>
            <person name="Fitzgerald M."/>
            <person name="Haas B."/>
            <person name="Abouelleil A."/>
            <person name="Allen A.W."/>
            <person name="Alvarado L."/>
            <person name="Arachchi H.M."/>
            <person name="Berlin A.M."/>
            <person name="Chapman S.B."/>
            <person name="Gainer-Dewar J."/>
            <person name="Goldberg J."/>
            <person name="Griggs A."/>
            <person name="Gujja S."/>
            <person name="Hansen M."/>
            <person name="Howarth C."/>
            <person name="Imamovic A."/>
            <person name="Ireland A."/>
            <person name="Larimer J."/>
            <person name="McCowan C."/>
            <person name="Murphy C."/>
            <person name="Pearson M."/>
            <person name="Poon T.W."/>
            <person name="Priest M."/>
            <person name="Roberts A."/>
            <person name="Saif S."/>
            <person name="Shea T."/>
            <person name="Sisk P."/>
            <person name="Sykes S."/>
            <person name="Wortman J."/>
            <person name="Nusbaum C."/>
            <person name="Birren B."/>
        </authorList>
    </citation>
    <scope>NUCLEOTIDE SEQUENCE [LARGE SCALE GENOMIC DNA]</scope>
    <source>
        <strain evidence="2">1006PhL</strain>
    </source>
</reference>
<protein>
    <submittedName>
        <fullName evidence="1">Uncharacterized protein</fullName>
    </submittedName>
</protein>
<dbReference type="Proteomes" id="UP000014254">
    <property type="component" value="Unassembled WGS sequence"/>
</dbReference>